<dbReference type="Proteomes" id="UP000626109">
    <property type="component" value="Unassembled WGS sequence"/>
</dbReference>
<dbReference type="InterPro" id="IPR036869">
    <property type="entry name" value="J_dom_sf"/>
</dbReference>
<dbReference type="EMBL" id="CAJNNW010033164">
    <property type="protein sequence ID" value="CAE8717456.1"/>
    <property type="molecule type" value="Genomic_DNA"/>
</dbReference>
<gene>
    <name evidence="3" type="ORF">PGLA2088_LOCUS39544</name>
</gene>
<organism evidence="3 4">
    <name type="scientific">Polarella glacialis</name>
    <name type="common">Dinoflagellate</name>
    <dbReference type="NCBI Taxonomy" id="89957"/>
    <lineage>
        <taxon>Eukaryota</taxon>
        <taxon>Sar</taxon>
        <taxon>Alveolata</taxon>
        <taxon>Dinophyceae</taxon>
        <taxon>Suessiales</taxon>
        <taxon>Suessiaceae</taxon>
        <taxon>Polarella</taxon>
    </lineage>
</organism>
<comment type="caution">
    <text evidence="3">The sequence shown here is derived from an EMBL/GenBank/DDBJ whole genome shotgun (WGS) entry which is preliminary data.</text>
</comment>
<evidence type="ECO:0000256" key="1">
    <source>
        <dbReference type="SAM" id="MobiDB-lite"/>
    </source>
</evidence>
<dbReference type="SMART" id="SM00271">
    <property type="entry name" value="DnaJ"/>
    <property type="match status" value="1"/>
</dbReference>
<evidence type="ECO:0000259" key="2">
    <source>
        <dbReference type="PROSITE" id="PS50076"/>
    </source>
</evidence>
<dbReference type="AlphaFoldDB" id="A0A813L1M3"/>
<evidence type="ECO:0000313" key="3">
    <source>
        <dbReference type="EMBL" id="CAE8717456.1"/>
    </source>
</evidence>
<dbReference type="CDD" id="cd06257">
    <property type="entry name" value="DnaJ"/>
    <property type="match status" value="1"/>
</dbReference>
<dbReference type="PRINTS" id="PR00625">
    <property type="entry name" value="JDOMAIN"/>
</dbReference>
<feature type="region of interest" description="Disordered" evidence="1">
    <location>
        <begin position="1"/>
        <end position="25"/>
    </location>
</feature>
<feature type="domain" description="J" evidence="2">
    <location>
        <begin position="237"/>
        <end position="302"/>
    </location>
</feature>
<dbReference type="PANTHER" id="PTHR44094">
    <property type="entry name" value="DNAJ HEAT SHOCK N-TERMINAL DOMAIN-CONTAINING PROTEIN"/>
    <property type="match status" value="1"/>
</dbReference>
<reference evidence="3" key="1">
    <citation type="submission" date="2021-02" db="EMBL/GenBank/DDBJ databases">
        <authorList>
            <person name="Dougan E. K."/>
            <person name="Rhodes N."/>
            <person name="Thang M."/>
            <person name="Chan C."/>
        </authorList>
    </citation>
    <scope>NUCLEOTIDE SEQUENCE</scope>
</reference>
<proteinExistence type="predicted"/>
<protein>
    <recommendedName>
        <fullName evidence="2">J domain-containing protein</fullName>
    </recommendedName>
</protein>
<feature type="non-terminal residue" evidence="3">
    <location>
        <position position="1"/>
    </location>
</feature>
<name>A0A813L1M3_POLGL</name>
<sequence>MAASASGDLRYSPAASGAASDLSGEAFAQHDPAAEEFPAGHQPHSLSKQLLCAQPLAVYDPKEAARREEQTAREQAELNMIKAAVGSVFSVRKPRDCVAGTSSGLKTMARGVGIGFASLVVQPYIGAKSSGAKGFMKGIGSGVATCAATTVAGTVIGSGQIVRGLVNTPGAIVQKARGQVWNSELRTWEKDWYSLPEEAAEVLGANGGSSSSSAGFGGDAGASEGPKRLARKVADTELYDLLGAKPEATEAELRRAFYKKSLALHPDKNPDNPEATAQFQAVTDAYRVLGDEGRRRVYDEHGKDSSASALPKIEPMVFFAALFGTHHFETYIGRLRLAQDIDGDLQSIIRDIVAVEDEEGPQLDALKVSRAYQRMKALERERQVKCAVTLAERLQPVVGLPETEREAAFQKWEADFARSEASHLAQAPVGPEMLYLIGWMYIN</sequence>
<dbReference type="PANTHER" id="PTHR44094:SF8">
    <property type="entry name" value="DNAJ HEAT SHOCK N-TERMINAL DOMAIN-CONTAINING PROTEIN-RELATED"/>
    <property type="match status" value="1"/>
</dbReference>
<feature type="region of interest" description="Disordered" evidence="1">
    <location>
        <begin position="204"/>
        <end position="227"/>
    </location>
</feature>
<dbReference type="SUPFAM" id="SSF46565">
    <property type="entry name" value="Chaperone J-domain"/>
    <property type="match status" value="1"/>
</dbReference>
<accession>A0A813L1M3</accession>
<dbReference type="Gene3D" id="1.10.287.110">
    <property type="entry name" value="DnaJ domain"/>
    <property type="match status" value="1"/>
</dbReference>
<dbReference type="PROSITE" id="PS50076">
    <property type="entry name" value="DNAJ_2"/>
    <property type="match status" value="1"/>
</dbReference>
<dbReference type="InterPro" id="IPR052423">
    <property type="entry name" value="EMIR"/>
</dbReference>
<dbReference type="InterPro" id="IPR001623">
    <property type="entry name" value="DnaJ_domain"/>
</dbReference>
<evidence type="ECO:0000313" key="4">
    <source>
        <dbReference type="Proteomes" id="UP000626109"/>
    </source>
</evidence>
<dbReference type="Pfam" id="PF00226">
    <property type="entry name" value="DnaJ"/>
    <property type="match status" value="1"/>
</dbReference>